<dbReference type="Pfam" id="PF11705">
    <property type="entry name" value="RNA_pol_3_Rpc31"/>
    <property type="match status" value="1"/>
</dbReference>
<dbReference type="Proteomes" id="UP000009022">
    <property type="component" value="Unassembled WGS sequence"/>
</dbReference>
<accession>B3RSC8</accession>
<feature type="compositionally biased region" description="Acidic residues" evidence="5">
    <location>
        <begin position="171"/>
        <end position="185"/>
    </location>
</feature>
<dbReference type="PIRSF" id="PIRSF000777">
    <property type="entry name" value="RNA_polIII_C31"/>
    <property type="match status" value="1"/>
</dbReference>
<comment type="function">
    <text evidence="4">DNA-dependent RNA polymerase catalyzes the transcription of DNA into RNA using the four ribonucleoside triphosphates as substrates. Specific peripheric component of RNA polymerase III which synthesizes small RNAs, such as 5S rRNA and tRNAs.</text>
</comment>
<dbReference type="KEGG" id="tad:TRIADDRAFT_54553"/>
<feature type="compositionally biased region" description="Acidic residues" evidence="5">
    <location>
        <begin position="193"/>
        <end position="211"/>
    </location>
</feature>
<dbReference type="GeneID" id="6752243"/>
<evidence type="ECO:0000256" key="1">
    <source>
        <dbReference type="ARBA" id="ARBA00004123"/>
    </source>
</evidence>
<dbReference type="AlphaFoldDB" id="B3RSC8"/>
<reference evidence="6 7" key="1">
    <citation type="journal article" date="2008" name="Nature">
        <title>The Trichoplax genome and the nature of placozoans.</title>
        <authorList>
            <person name="Srivastava M."/>
            <person name="Begovic E."/>
            <person name="Chapman J."/>
            <person name="Putnam N.H."/>
            <person name="Hellsten U."/>
            <person name="Kawashima T."/>
            <person name="Kuo A."/>
            <person name="Mitros T."/>
            <person name="Salamov A."/>
            <person name="Carpenter M.L."/>
            <person name="Signorovitch A.Y."/>
            <person name="Moreno M.A."/>
            <person name="Kamm K."/>
            <person name="Grimwood J."/>
            <person name="Schmutz J."/>
            <person name="Shapiro H."/>
            <person name="Grigoriev I.V."/>
            <person name="Buss L.W."/>
            <person name="Schierwater B."/>
            <person name="Dellaporta S.L."/>
            <person name="Rokhsar D.S."/>
        </authorList>
    </citation>
    <scope>NUCLEOTIDE SEQUENCE [LARGE SCALE GENOMIC DNA]</scope>
    <source>
        <strain evidence="6 7">Grell-BS-1999</strain>
    </source>
</reference>
<dbReference type="OMA" id="PLYPPWQ"/>
<dbReference type="GO" id="GO:0005666">
    <property type="term" value="C:RNA polymerase III complex"/>
    <property type="evidence" value="ECO:0000318"/>
    <property type="project" value="GO_Central"/>
</dbReference>
<evidence type="ECO:0000256" key="2">
    <source>
        <dbReference type="ARBA" id="ARBA00008352"/>
    </source>
</evidence>
<dbReference type="GO" id="GO:0006383">
    <property type="term" value="P:transcription by RNA polymerase III"/>
    <property type="evidence" value="ECO:0007669"/>
    <property type="project" value="UniProtKB-UniRule"/>
</dbReference>
<dbReference type="InterPro" id="IPR024661">
    <property type="entry name" value="RNA_pol_III_Rpc31"/>
</dbReference>
<dbReference type="OrthoDB" id="5377312at2759"/>
<comment type="subcellular location">
    <subcellularLocation>
        <location evidence="1 4">Nucleus</location>
    </subcellularLocation>
</comment>
<name>B3RSC8_TRIAD</name>
<sequence>MSKRNGPRILSNLSKEAIPVSSKGNRKDDVLVQPPPLYPKLECLPVPCNKTKIDIYINALKNEFRETLRESPYYIRARNRANDIRRYSDRYRQNCENISAIPFKLCWKDVPKELRISRRIKKVFAAPISVRHPSMKSRLSRNEIDHLEKLTKIEEMLEKEEEEDHEKQQELEDEWEEEDQDEETDYNLTYFDNGEDYGFQEDDDLDNEATY</sequence>
<dbReference type="PANTHER" id="PTHR15367">
    <property type="entry name" value="DNA-DIRECTED RNA POLYMERASE III"/>
    <property type="match status" value="1"/>
</dbReference>
<comment type="subunit">
    <text evidence="4">Component of the RNA polymerase III (Pol III) complex.</text>
</comment>
<dbReference type="CTD" id="6752243"/>
<dbReference type="FunCoup" id="B3RSC8">
    <property type="interactions" value="398"/>
</dbReference>
<dbReference type="EMBL" id="DS985243">
    <property type="protein sequence ID" value="EDV26492.1"/>
    <property type="molecule type" value="Genomic_DNA"/>
</dbReference>
<evidence type="ECO:0000256" key="5">
    <source>
        <dbReference type="SAM" id="MobiDB-lite"/>
    </source>
</evidence>
<protein>
    <recommendedName>
        <fullName evidence="4">DNA-directed RNA polymerase III subunit</fullName>
    </recommendedName>
</protein>
<dbReference type="InParanoid" id="B3RSC8"/>
<dbReference type="eggNOG" id="ENOG502QUPX">
    <property type="taxonomic scope" value="Eukaryota"/>
</dbReference>
<dbReference type="HOGENOM" id="CLU_084309_0_0_1"/>
<organism evidence="6 7">
    <name type="scientific">Trichoplax adhaerens</name>
    <name type="common">Trichoplax reptans</name>
    <dbReference type="NCBI Taxonomy" id="10228"/>
    <lineage>
        <taxon>Eukaryota</taxon>
        <taxon>Metazoa</taxon>
        <taxon>Placozoa</taxon>
        <taxon>Uniplacotomia</taxon>
        <taxon>Trichoplacea</taxon>
        <taxon>Trichoplacidae</taxon>
        <taxon>Trichoplax</taxon>
    </lineage>
</organism>
<proteinExistence type="inferred from homology"/>
<evidence type="ECO:0000256" key="4">
    <source>
        <dbReference type="PIRNR" id="PIRNR000777"/>
    </source>
</evidence>
<dbReference type="STRING" id="10228.B3RSC8"/>
<dbReference type="RefSeq" id="XP_002110488.1">
    <property type="nucleotide sequence ID" value="XM_002110452.1"/>
</dbReference>
<feature type="region of interest" description="Disordered" evidence="5">
    <location>
        <begin position="158"/>
        <end position="211"/>
    </location>
</feature>
<gene>
    <name evidence="6" type="ORF">TRIADDRAFT_54553</name>
</gene>
<dbReference type="PhylomeDB" id="B3RSC8"/>
<keyword evidence="7" id="KW-1185">Reference proteome</keyword>
<dbReference type="PANTHER" id="PTHR15367:SF2">
    <property type="entry name" value="DNA-DIRECTED RNA POLYMERASE III SUBUNIT"/>
    <property type="match status" value="1"/>
</dbReference>
<evidence type="ECO:0000256" key="3">
    <source>
        <dbReference type="ARBA" id="ARBA00023242"/>
    </source>
</evidence>
<evidence type="ECO:0000313" key="7">
    <source>
        <dbReference type="Proteomes" id="UP000009022"/>
    </source>
</evidence>
<keyword evidence="3 4" id="KW-0539">Nucleus</keyword>
<comment type="similarity">
    <text evidence="2 4">Belongs to the eukaryotic RPC7 RNA polymerase subunit family.</text>
</comment>
<evidence type="ECO:0000313" key="6">
    <source>
        <dbReference type="EMBL" id="EDV26492.1"/>
    </source>
</evidence>